<name>A0A4R1F3U4_9GAMM</name>
<protein>
    <submittedName>
        <fullName evidence="3">Phage shock protein A (PspA) family protein</fullName>
    </submittedName>
</protein>
<proteinExistence type="inferred from homology"/>
<evidence type="ECO:0000256" key="1">
    <source>
        <dbReference type="ARBA" id="ARBA00043985"/>
    </source>
</evidence>
<organism evidence="3 4">
    <name type="scientific">Cocleimonas flava</name>
    <dbReference type="NCBI Taxonomy" id="634765"/>
    <lineage>
        <taxon>Bacteria</taxon>
        <taxon>Pseudomonadati</taxon>
        <taxon>Pseudomonadota</taxon>
        <taxon>Gammaproteobacteria</taxon>
        <taxon>Thiotrichales</taxon>
        <taxon>Thiotrichaceae</taxon>
        <taxon>Cocleimonas</taxon>
    </lineage>
</organism>
<accession>A0A4R1F3U4</accession>
<evidence type="ECO:0000256" key="2">
    <source>
        <dbReference type="SAM" id="Coils"/>
    </source>
</evidence>
<dbReference type="EMBL" id="SMFQ01000003">
    <property type="protein sequence ID" value="TCJ87262.1"/>
    <property type="molecule type" value="Genomic_DNA"/>
</dbReference>
<dbReference type="InterPro" id="IPR007157">
    <property type="entry name" value="PspA_VIPP1"/>
</dbReference>
<sequence length="223" mass="25691">MFEFIQKLSTAARGGTREVLENAVDAQSLRILSQEIYECEASLKESKLHLSNVVAEKLSIKRKLDAQKQRVANKEQEIRDTLEQGDETSALLLAEELAQLETWVKTQQQQHDQLQDYETNLLQALKRTAFTLSKYRNELNMARAVEETQKSVGKISVHANKHSHTFSRMQESLDRIKLKHENFDDKMLAMQNIESHIRGEPGSQEINKKRAEEVLARFKKSVD</sequence>
<keyword evidence="2" id="KW-0175">Coiled coil</keyword>
<comment type="caution">
    <text evidence="3">The sequence shown here is derived from an EMBL/GenBank/DDBJ whole genome shotgun (WGS) entry which is preliminary data.</text>
</comment>
<dbReference type="Pfam" id="PF04012">
    <property type="entry name" value="PspA_IM30"/>
    <property type="match status" value="1"/>
</dbReference>
<dbReference type="Proteomes" id="UP000294887">
    <property type="component" value="Unassembled WGS sequence"/>
</dbReference>
<evidence type="ECO:0000313" key="4">
    <source>
        <dbReference type="Proteomes" id="UP000294887"/>
    </source>
</evidence>
<evidence type="ECO:0000313" key="3">
    <source>
        <dbReference type="EMBL" id="TCJ87262.1"/>
    </source>
</evidence>
<dbReference type="RefSeq" id="WP_131905557.1">
    <property type="nucleotide sequence ID" value="NZ_BAAAFU010000004.1"/>
</dbReference>
<dbReference type="AlphaFoldDB" id="A0A4R1F3U4"/>
<dbReference type="OrthoDB" id="8844617at2"/>
<gene>
    <name evidence="3" type="ORF">EV695_1770</name>
</gene>
<reference evidence="3 4" key="1">
    <citation type="submission" date="2019-03" db="EMBL/GenBank/DDBJ databases">
        <title>Genomic Encyclopedia of Type Strains, Phase IV (KMG-IV): sequencing the most valuable type-strain genomes for metagenomic binning, comparative biology and taxonomic classification.</title>
        <authorList>
            <person name="Goeker M."/>
        </authorList>
    </citation>
    <scope>NUCLEOTIDE SEQUENCE [LARGE SCALE GENOMIC DNA]</scope>
    <source>
        <strain evidence="3 4">DSM 24830</strain>
    </source>
</reference>
<comment type="similarity">
    <text evidence="1">Belongs to the PspA/Vipp/IM30 family.</text>
</comment>
<feature type="coiled-coil region" evidence="2">
    <location>
        <begin position="57"/>
        <end position="84"/>
    </location>
</feature>
<keyword evidence="4" id="KW-1185">Reference proteome</keyword>